<dbReference type="OrthoDB" id="5791880at2759"/>
<organism evidence="5 6">
    <name type="scientific">Babesia ovata</name>
    <dbReference type="NCBI Taxonomy" id="189622"/>
    <lineage>
        <taxon>Eukaryota</taxon>
        <taxon>Sar</taxon>
        <taxon>Alveolata</taxon>
        <taxon>Apicomplexa</taxon>
        <taxon>Aconoidasida</taxon>
        <taxon>Piroplasmida</taxon>
        <taxon>Babesiidae</taxon>
        <taxon>Babesia</taxon>
    </lineage>
</organism>
<dbReference type="EMBL" id="BDSA01000008">
    <property type="protein sequence ID" value="GBE62931.1"/>
    <property type="molecule type" value="Genomic_DNA"/>
</dbReference>
<dbReference type="GeneID" id="39876701"/>
<dbReference type="GO" id="GO:0008270">
    <property type="term" value="F:zinc ion binding"/>
    <property type="evidence" value="ECO:0007669"/>
    <property type="project" value="UniProtKB-KW"/>
</dbReference>
<accession>A0A2H6KIX9</accession>
<evidence type="ECO:0000256" key="3">
    <source>
        <dbReference type="SAM" id="Phobius"/>
    </source>
</evidence>
<feature type="domain" description="C3H1-type" evidence="4">
    <location>
        <begin position="1714"/>
        <end position="1742"/>
    </location>
</feature>
<keyword evidence="3" id="KW-0812">Transmembrane</keyword>
<name>A0A2H6KIX9_9APIC</name>
<comment type="caution">
    <text evidence="5">The sequence shown here is derived from an EMBL/GenBank/DDBJ whole genome shotgun (WGS) entry which is preliminary data.</text>
</comment>
<keyword evidence="3" id="KW-1133">Transmembrane helix</keyword>
<feature type="transmembrane region" description="Helical" evidence="3">
    <location>
        <begin position="1827"/>
        <end position="1847"/>
    </location>
</feature>
<keyword evidence="1" id="KW-0863">Zinc-finger</keyword>
<evidence type="ECO:0000313" key="5">
    <source>
        <dbReference type="EMBL" id="GBE62931.1"/>
    </source>
</evidence>
<evidence type="ECO:0000256" key="1">
    <source>
        <dbReference type="PROSITE-ProRule" id="PRU00723"/>
    </source>
</evidence>
<dbReference type="SUPFAM" id="SSF58113">
    <property type="entry name" value="Apolipoprotein A-I"/>
    <property type="match status" value="1"/>
</dbReference>
<proteinExistence type="predicted"/>
<evidence type="ECO:0000313" key="6">
    <source>
        <dbReference type="Proteomes" id="UP000236319"/>
    </source>
</evidence>
<dbReference type="RefSeq" id="XP_028869174.1">
    <property type="nucleotide sequence ID" value="XM_029013341.1"/>
</dbReference>
<dbReference type="Proteomes" id="UP000236319">
    <property type="component" value="Unassembled WGS sequence"/>
</dbReference>
<sequence>MSFLHGVLHSIKPKLGLHNHHINEAVSLLEANKHSGKEGFNTAIDAVVQGVRQYNEEVKKSNEAVKSVITTLRDSVGHTLTDKLNAINENNVSQDADLSSAVKSAEALVKTYASKGTDFKNDFRDKIYDDSRDASSGRRAEYRNGRRVNRPVKYEDKEDFKDLNAELRLKIERAIDNIVHEGKRLGELSAMGKSELGEMIQTIAGSLNGLNKCVNDKIRIDVTALVSKVVKRVEEILKSLKSISETLWQYVNELGKWINDADVDVGKAMKETKKIESKEPEWLKQDAIKEDAEQFRIKADFVYKKFEEAKTQVGEKVGAAKKTEVQALETWQKAADAVIVKAQGKCAEILKRVDEKTESGQDVGIKMQAEKLKEKATALLEAYSTAHTQVNGLTKKVTDAVSQLETGMKADLGRLQTQIVSKMKEHVGGMLNDIKGQVEQIKGEKDKETGLEGIKEKVKKYVEEFEKNFAKESDADNSILGKWIDEIAKTKPVNDYITTYAGGKLDDVKNAIVKEIANIVKKVAEKPNAVPGQIKETIGNIKKFLEGVARDINAKLKNEDEFSTLASTIRTSANVSSFYDKEHLKNAAKFIFQYVSTAAKNLAAEIEKLLLQDKSGQNIAAILDKITGDAGKLHSSLEAATTTAMNGKTDDDPPSDKNTLDDKVKNIKTEVNKGMKKDGDGKLDVSTDFEKIMTAYDGKKNNPAGPQGKYAELTEAIPKAMDAFKSYGLNNAGDVDGRKSELDPLVSTITDELQAIAHFVDKGKDAPKLPGPKENGIQDWLNELRDKALGDGTTEWGDASKKSKGLLKIKQEITDALDGIQQRVNEEFDFANKDTENGKIFGTLSEQIKTNLETVVSAFAATGQKINQQLTELKKSIGKKQHGDTAEVEPKTLQKLHDNLLAVLTGPVSNVIGSVTELLKFANDEKHKSIRIMSEYVDTQVRETIEKLTTQANRNYVTSVKEMLNAFASRVQKILQPLPGLIDTDRREGFKGFIRTMQGVISNNDTSSVHINLLKNLAGQKSDTAEQKAELIKNMSISFLSFITHILHYVREQEKGENGHAGDVKSLSLLSHTLFQDLYASKHFDPKFFDNLDRLKNMISKFAPKTFGEGKSPMLLETLRAGFPALVTELGKAYLNVYEDSPPITQWLTKVTDADKSKPTDAVSEPPKYKLTPDGMNGAKIMLTVTPIVCDALKELKDGLDNEDGKWKNYTIYNKNESHHSLHRLFFNDHGYDVGLRGNADSGELNHRHDFNGNNILSHLDSDTYNLFVTSKQPLNAPASRALPSDEPAVEVVNEDGVIPKLYNYLTEFFQVGHIATSFSMKAPCSVYEQLVWLTGLPHNPVYEKLPKHVTSLFEVPDKNDPSTKHVVPIDASPTNINSDDIVTAVKELCETSYAVLTTVVGTGDAECGYACEFPSNSLGLQYPSNPAQCFDTLLDVLRRLFPPLKFLFAKCGTPASEHGWLKCQYGRDVKSTKSQCNEHTKQGTKEPTKCLPKSPLQSYLSDCLIGHLPHNLTSIGCQAKCTTCPGGKPGMPCITPLGFRGFSGSTKTGAYLSSVIEKFLQIDNINCLFAIAPKAPRTLPEHFDFALYIAQSVSAEKAIDSGTVTFSDAFISSINAQSIYQYPDAHDLTKSVVMAYGSDTYKHRDCKDSHLTGLTFPASCKTKELGTNCAPYLSSLCTSTYHHLAIKNSNLYLSWAIYLPWDFWNYLNSFCNAFKEILCKDWGCRGCLRGDKCKPGEHGVVDKEKQHAICQCHSVVECKGVSSTFYQYGFTFGDTFMLNGKTSPRKCSDFCSQLKKVLDSEYFRNLFDKCDEFLYIIRSPFMNTLLALWSLSLLYLLHIAVVRLDVLRIRSHLRSPSSHRIAAQSLLAAARVKALANVKYFSP</sequence>
<evidence type="ECO:0000259" key="4">
    <source>
        <dbReference type="PROSITE" id="PS50103"/>
    </source>
</evidence>
<keyword evidence="1" id="KW-0862">Zinc</keyword>
<keyword evidence="6" id="KW-1185">Reference proteome</keyword>
<dbReference type="InterPro" id="IPR000571">
    <property type="entry name" value="Znf_CCCH"/>
</dbReference>
<feature type="zinc finger region" description="C3H1-type" evidence="1">
    <location>
        <begin position="1714"/>
        <end position="1742"/>
    </location>
</feature>
<protein>
    <recommendedName>
        <fullName evidence="4">C3H1-type domain-containing protein</fullName>
    </recommendedName>
</protein>
<feature type="compositionally biased region" description="Basic and acidic residues" evidence="2">
    <location>
        <begin position="648"/>
        <end position="661"/>
    </location>
</feature>
<keyword evidence="3" id="KW-0472">Membrane</keyword>
<feature type="region of interest" description="Disordered" evidence="2">
    <location>
        <begin position="641"/>
        <end position="661"/>
    </location>
</feature>
<evidence type="ECO:0000256" key="2">
    <source>
        <dbReference type="SAM" id="MobiDB-lite"/>
    </source>
</evidence>
<dbReference type="PROSITE" id="PS50103">
    <property type="entry name" value="ZF_C3H1"/>
    <property type="match status" value="1"/>
</dbReference>
<keyword evidence="1" id="KW-0479">Metal-binding</keyword>
<dbReference type="VEuPathDB" id="PiroplasmaDB:BOVATA_044240"/>
<reference evidence="5 6" key="1">
    <citation type="journal article" date="2017" name="BMC Genomics">
        <title>Whole-genome assembly of Babesia ovata and comparative genomics between closely related pathogens.</title>
        <authorList>
            <person name="Yamagishi J."/>
            <person name="Asada M."/>
            <person name="Hakimi H."/>
            <person name="Tanaka T.Q."/>
            <person name="Sugimoto C."/>
            <person name="Kawazu S."/>
        </authorList>
    </citation>
    <scope>NUCLEOTIDE SEQUENCE [LARGE SCALE GENOMIC DNA]</scope>
    <source>
        <strain evidence="5 6">Miyake</strain>
    </source>
</reference>
<gene>
    <name evidence="5" type="ORF">BOVATA_044240</name>
</gene>